<evidence type="ECO:0000313" key="1">
    <source>
        <dbReference type="EMBL" id="RDX96590.1"/>
    </source>
</evidence>
<name>A0A371H192_MUCPR</name>
<accession>A0A371H192</accession>
<gene>
    <name evidence="1" type="ORF">CR513_20728</name>
</gene>
<evidence type="ECO:0000313" key="2">
    <source>
        <dbReference type="Proteomes" id="UP000257109"/>
    </source>
</evidence>
<dbReference type="Proteomes" id="UP000257109">
    <property type="component" value="Unassembled WGS sequence"/>
</dbReference>
<dbReference type="EMBL" id="QJKJ01003850">
    <property type="protein sequence ID" value="RDX96590.1"/>
    <property type="molecule type" value="Genomic_DNA"/>
</dbReference>
<comment type="caution">
    <text evidence="1">The sequence shown here is derived from an EMBL/GenBank/DDBJ whole genome shotgun (WGS) entry which is preliminary data.</text>
</comment>
<protein>
    <submittedName>
        <fullName evidence="1">Uncharacterized protein</fullName>
    </submittedName>
</protein>
<organism evidence="1 2">
    <name type="scientific">Mucuna pruriens</name>
    <name type="common">Velvet bean</name>
    <name type="synonym">Dolichos pruriens</name>
    <dbReference type="NCBI Taxonomy" id="157652"/>
    <lineage>
        <taxon>Eukaryota</taxon>
        <taxon>Viridiplantae</taxon>
        <taxon>Streptophyta</taxon>
        <taxon>Embryophyta</taxon>
        <taxon>Tracheophyta</taxon>
        <taxon>Spermatophyta</taxon>
        <taxon>Magnoliopsida</taxon>
        <taxon>eudicotyledons</taxon>
        <taxon>Gunneridae</taxon>
        <taxon>Pentapetalae</taxon>
        <taxon>rosids</taxon>
        <taxon>fabids</taxon>
        <taxon>Fabales</taxon>
        <taxon>Fabaceae</taxon>
        <taxon>Papilionoideae</taxon>
        <taxon>50 kb inversion clade</taxon>
        <taxon>NPAAA clade</taxon>
        <taxon>indigoferoid/millettioid clade</taxon>
        <taxon>Phaseoleae</taxon>
        <taxon>Mucuna</taxon>
    </lineage>
</organism>
<proteinExistence type="predicted"/>
<reference evidence="1" key="1">
    <citation type="submission" date="2018-05" db="EMBL/GenBank/DDBJ databases">
        <title>Draft genome of Mucuna pruriens seed.</title>
        <authorList>
            <person name="Nnadi N.E."/>
            <person name="Vos R."/>
            <person name="Hasami M.H."/>
            <person name="Devisetty U.K."/>
            <person name="Aguiy J.C."/>
        </authorList>
    </citation>
    <scope>NUCLEOTIDE SEQUENCE [LARGE SCALE GENOMIC DNA]</scope>
    <source>
        <strain evidence="1">JCA_2017</strain>
    </source>
</reference>
<sequence>MYTFCGLDAKRRIETDLIHAGGDYILTILAILIDIKDENSIEMQITNLWHELSTSSYECVLLQDLEDLPDRDIFPTSTLGVVDSCIFFPPGADMARSRDPHSWRWMMENMGFYQKVEKIDESFHYISNSFSFSKQKSFKRVVGRKKVKVKGSLIPIFVSTSSRRIK</sequence>
<feature type="non-terminal residue" evidence="1">
    <location>
        <position position="1"/>
    </location>
</feature>
<keyword evidence="2" id="KW-1185">Reference proteome</keyword>
<dbReference type="AlphaFoldDB" id="A0A371H192"/>